<protein>
    <submittedName>
        <fullName evidence="2">Uncharacterized protein</fullName>
    </submittedName>
</protein>
<reference evidence="2" key="1">
    <citation type="submission" date="2020-05" db="EMBL/GenBank/DDBJ databases">
        <title>WGS assembly of Panicum virgatum.</title>
        <authorList>
            <person name="Lovell J.T."/>
            <person name="Jenkins J."/>
            <person name="Shu S."/>
            <person name="Juenger T.E."/>
            <person name="Schmutz J."/>
        </authorList>
    </citation>
    <scope>NUCLEOTIDE SEQUENCE</scope>
    <source>
        <strain evidence="2">AP13</strain>
    </source>
</reference>
<gene>
    <name evidence="2" type="ORF">PVAP13_9NG076359</name>
</gene>
<dbReference type="Proteomes" id="UP000823388">
    <property type="component" value="Chromosome 9N"/>
</dbReference>
<evidence type="ECO:0000256" key="1">
    <source>
        <dbReference type="SAM" id="MobiDB-lite"/>
    </source>
</evidence>
<feature type="region of interest" description="Disordered" evidence="1">
    <location>
        <begin position="1"/>
        <end position="26"/>
    </location>
</feature>
<accession>A0A8T0MC71</accession>
<keyword evidence="3" id="KW-1185">Reference proteome</keyword>
<name>A0A8T0MC71_PANVG</name>
<evidence type="ECO:0000313" key="3">
    <source>
        <dbReference type="Proteomes" id="UP000823388"/>
    </source>
</evidence>
<sequence>MAGAAGTQRATVAEGATAELPASGPEARLGPMDSYCSCAGAPRADGRRSTAAAGRRGRPRRSWGLPPLAWVCGEAKLGDNSLSLHVECRECNLFCSAFFCFAPCQVPNRLPNIDAAFSTLYIAVKHFPFSGDKVTFFELKFLVFCMSGCTEIQTV</sequence>
<proteinExistence type="predicted"/>
<evidence type="ECO:0000313" key="2">
    <source>
        <dbReference type="EMBL" id="KAG2534690.1"/>
    </source>
</evidence>
<comment type="caution">
    <text evidence="2">The sequence shown here is derived from an EMBL/GenBank/DDBJ whole genome shotgun (WGS) entry which is preliminary data.</text>
</comment>
<organism evidence="2 3">
    <name type="scientific">Panicum virgatum</name>
    <name type="common">Blackwell switchgrass</name>
    <dbReference type="NCBI Taxonomy" id="38727"/>
    <lineage>
        <taxon>Eukaryota</taxon>
        <taxon>Viridiplantae</taxon>
        <taxon>Streptophyta</taxon>
        <taxon>Embryophyta</taxon>
        <taxon>Tracheophyta</taxon>
        <taxon>Spermatophyta</taxon>
        <taxon>Magnoliopsida</taxon>
        <taxon>Liliopsida</taxon>
        <taxon>Poales</taxon>
        <taxon>Poaceae</taxon>
        <taxon>PACMAD clade</taxon>
        <taxon>Panicoideae</taxon>
        <taxon>Panicodae</taxon>
        <taxon>Paniceae</taxon>
        <taxon>Panicinae</taxon>
        <taxon>Panicum</taxon>
        <taxon>Panicum sect. Hiantes</taxon>
    </lineage>
</organism>
<dbReference type="EMBL" id="CM029054">
    <property type="protein sequence ID" value="KAG2534690.1"/>
    <property type="molecule type" value="Genomic_DNA"/>
</dbReference>
<feature type="region of interest" description="Disordered" evidence="1">
    <location>
        <begin position="41"/>
        <end position="63"/>
    </location>
</feature>
<dbReference type="AlphaFoldDB" id="A0A8T0MC71"/>